<sequence length="336" mass="38458">MDALFAVYNDEHGSERIMPMKGHVFDGHCDVLFRLWEKGDAQLFFTSAEELHCSFQRLKKGQVKVQTMAIFVPPEVPQAQKLTEALRMIDIFHHHILRSAKGVRLIKDRETLERVEQDDALFVILSMEGAEPIGDNLLFLRTFYELGVRSMGLTWNHRNMVADGVGEPNPGGLSQFGIEVVEEMNRLKMAIDISHLAEPAFWDVISRSRQPVMASHCNARKLYEHRRNLTDEQLKAIFEMKGLVGINFVPYFLGGDDSVSIESVLYQIDHMVSLGGEDYIGFGSDFDGIDSTVQGLEHSGKWPRLIETCQKHFSADFLDKILFTNWKNYYLRVWSN</sequence>
<name>A0ABU0CN77_9BACI</name>
<keyword evidence="1" id="KW-0645">Protease</keyword>
<reference evidence="1 2" key="1">
    <citation type="submission" date="2023-07" db="EMBL/GenBank/DDBJ databases">
        <title>Genomic Encyclopedia of Type Strains, Phase IV (KMG-IV): sequencing the most valuable type-strain genomes for metagenomic binning, comparative biology and taxonomic classification.</title>
        <authorList>
            <person name="Goeker M."/>
        </authorList>
    </citation>
    <scope>NUCLEOTIDE SEQUENCE [LARGE SCALE GENOMIC DNA]</scope>
    <source>
        <strain evidence="1 2">DSM 17740</strain>
    </source>
</reference>
<keyword evidence="1" id="KW-0378">Hydrolase</keyword>
<comment type="caution">
    <text evidence="1">The sequence shown here is derived from an EMBL/GenBank/DDBJ whole genome shotgun (WGS) entry which is preliminary data.</text>
</comment>
<organism evidence="1 2">
    <name type="scientific">Caldalkalibacillus uzonensis</name>
    <dbReference type="NCBI Taxonomy" id="353224"/>
    <lineage>
        <taxon>Bacteria</taxon>
        <taxon>Bacillati</taxon>
        <taxon>Bacillota</taxon>
        <taxon>Bacilli</taxon>
        <taxon>Bacillales</taxon>
        <taxon>Bacillaceae</taxon>
        <taxon>Caldalkalibacillus</taxon>
    </lineage>
</organism>
<gene>
    <name evidence="1" type="ORF">J2S00_000106</name>
</gene>
<dbReference type="EC" id="3.4.13.19" evidence="1"/>
<dbReference type="PROSITE" id="PS51365">
    <property type="entry name" value="RENAL_DIPEPTIDASE_2"/>
    <property type="match status" value="1"/>
</dbReference>
<dbReference type="Proteomes" id="UP001232445">
    <property type="component" value="Unassembled WGS sequence"/>
</dbReference>
<dbReference type="CDD" id="cd01301">
    <property type="entry name" value="rDP_like"/>
    <property type="match status" value="1"/>
</dbReference>
<dbReference type="PANTHER" id="PTHR10443">
    <property type="entry name" value="MICROSOMAL DIPEPTIDASE"/>
    <property type="match status" value="1"/>
</dbReference>
<dbReference type="InterPro" id="IPR032466">
    <property type="entry name" value="Metal_Hydrolase"/>
</dbReference>
<dbReference type="PANTHER" id="PTHR10443:SF12">
    <property type="entry name" value="DIPEPTIDASE"/>
    <property type="match status" value="1"/>
</dbReference>
<dbReference type="PROSITE" id="PS00869">
    <property type="entry name" value="RENAL_DIPEPTIDASE_1"/>
    <property type="match status" value="1"/>
</dbReference>
<proteinExistence type="predicted"/>
<dbReference type="InterPro" id="IPR000180">
    <property type="entry name" value="Dipep_AS"/>
</dbReference>
<dbReference type="Gene3D" id="3.20.20.140">
    <property type="entry name" value="Metal-dependent hydrolases"/>
    <property type="match status" value="1"/>
</dbReference>
<dbReference type="Pfam" id="PF01244">
    <property type="entry name" value="Peptidase_M19"/>
    <property type="match status" value="1"/>
</dbReference>
<keyword evidence="2" id="KW-1185">Reference proteome</keyword>
<evidence type="ECO:0000313" key="2">
    <source>
        <dbReference type="Proteomes" id="UP001232445"/>
    </source>
</evidence>
<dbReference type="GO" id="GO:0016805">
    <property type="term" value="F:dipeptidase activity"/>
    <property type="evidence" value="ECO:0007669"/>
    <property type="project" value="UniProtKB-KW"/>
</dbReference>
<dbReference type="InterPro" id="IPR008257">
    <property type="entry name" value="Pept_M19"/>
</dbReference>
<keyword evidence="1" id="KW-0224">Dipeptidase</keyword>
<protein>
    <submittedName>
        <fullName evidence="1">Membrane dipeptidase</fullName>
        <ecNumber evidence="1">3.4.13.19</ecNumber>
    </submittedName>
</protein>
<accession>A0ABU0CN77</accession>
<dbReference type="RefSeq" id="WP_307334343.1">
    <property type="nucleotide sequence ID" value="NZ_JAUSUQ010000001.1"/>
</dbReference>
<evidence type="ECO:0000313" key="1">
    <source>
        <dbReference type="EMBL" id="MDQ0337336.1"/>
    </source>
</evidence>
<dbReference type="EMBL" id="JAUSUQ010000001">
    <property type="protein sequence ID" value="MDQ0337336.1"/>
    <property type="molecule type" value="Genomic_DNA"/>
</dbReference>
<dbReference type="SUPFAM" id="SSF51556">
    <property type="entry name" value="Metallo-dependent hydrolases"/>
    <property type="match status" value="1"/>
</dbReference>